<dbReference type="Proteomes" id="UP000030182">
    <property type="component" value="Unassembled WGS sequence"/>
</dbReference>
<sequence>MPSRTPFTEEEKLEAMEVTAKYIQARLDSNWLAACELAAAESNGAYFVLENQVEKDACVRAASQQAAPVDPNRANAVREAINGAHFKIEEHGDGTATVKSDELGMGFNVVKLEGKGIYIKP</sequence>
<protein>
    <submittedName>
        <fullName evidence="1">Uncharacterized protein</fullName>
    </submittedName>
</protein>
<comment type="caution">
    <text evidence="1">The sequence shown here is derived from an EMBL/GenBank/DDBJ whole genome shotgun (WGS) entry which is preliminary data.</text>
</comment>
<evidence type="ECO:0000313" key="2">
    <source>
        <dbReference type="Proteomes" id="UP000030182"/>
    </source>
</evidence>
<evidence type="ECO:0000313" key="1">
    <source>
        <dbReference type="EMBL" id="KDS93938.1"/>
    </source>
</evidence>
<accession>A0ABR4SL59</accession>
<organism evidence="1 2">
    <name type="scientific">Dermabacter hominis 1368</name>
    <dbReference type="NCBI Taxonomy" id="1450519"/>
    <lineage>
        <taxon>Bacteria</taxon>
        <taxon>Bacillati</taxon>
        <taxon>Actinomycetota</taxon>
        <taxon>Actinomycetes</taxon>
        <taxon>Micrococcales</taxon>
        <taxon>Dermabacteraceae</taxon>
        <taxon>Dermabacter</taxon>
    </lineage>
</organism>
<keyword evidence="2" id="KW-1185">Reference proteome</keyword>
<dbReference type="EMBL" id="JDRS01000003">
    <property type="protein sequence ID" value="KDS93938.1"/>
    <property type="molecule type" value="Genomic_DNA"/>
</dbReference>
<name>A0ABR4SL59_9MICO</name>
<proteinExistence type="predicted"/>
<gene>
    <name evidence="1" type="ORF">DHOM_03070</name>
</gene>
<reference evidence="1 2" key="1">
    <citation type="submission" date="2014-01" db="EMBL/GenBank/DDBJ databases">
        <title>Draft genome sequence of the multidrug-resistant clinical isolate Dermabacter hominis 1368.</title>
        <authorList>
            <person name="Albersmeier A."/>
            <person name="Bomholt C."/>
            <person name="Glaub A."/>
            <person name="Ruckert C."/>
            <person name="Soriano F."/>
            <person name="Fernandez-Natal I."/>
            <person name="Tauch A."/>
        </authorList>
    </citation>
    <scope>NUCLEOTIDE SEQUENCE [LARGE SCALE GENOMIC DNA]</scope>
    <source>
        <strain evidence="1 2">1368</strain>
    </source>
</reference>